<dbReference type="FunFam" id="1.20.1050.10:FF:000007">
    <property type="entry name" value="Glutathione S-transferase 1-1"/>
    <property type="match status" value="1"/>
</dbReference>
<comment type="subunit">
    <text evidence="2">Homodimer.</text>
</comment>
<evidence type="ECO:0000259" key="8">
    <source>
        <dbReference type="PROSITE" id="PS50405"/>
    </source>
</evidence>
<dbReference type="InterPro" id="IPR004045">
    <property type="entry name" value="Glutathione_S-Trfase_N"/>
</dbReference>
<dbReference type="CDD" id="cd03177">
    <property type="entry name" value="GST_C_Delta_Epsilon"/>
    <property type="match status" value="1"/>
</dbReference>
<dbReference type="SUPFAM" id="SSF52833">
    <property type="entry name" value="Thioredoxin-like"/>
    <property type="match status" value="1"/>
</dbReference>
<proteinExistence type="inferred from homology"/>
<dbReference type="GO" id="GO:0004364">
    <property type="term" value="F:glutathione transferase activity"/>
    <property type="evidence" value="ECO:0007669"/>
    <property type="project" value="UniProtKB-EC"/>
</dbReference>
<dbReference type="PROSITE" id="PS50405">
    <property type="entry name" value="GST_CTER"/>
    <property type="match status" value="1"/>
</dbReference>
<dbReference type="PROSITE" id="PS50404">
    <property type="entry name" value="GST_NTER"/>
    <property type="match status" value="1"/>
</dbReference>
<dbReference type="EC" id="2.5.1.18" evidence="3"/>
<evidence type="ECO:0000256" key="1">
    <source>
        <dbReference type="ARBA" id="ARBA00009899"/>
    </source>
</evidence>
<dbReference type="Pfam" id="PF00043">
    <property type="entry name" value="GST_C"/>
    <property type="match status" value="1"/>
</dbReference>
<evidence type="ECO:0000256" key="6">
    <source>
        <dbReference type="ARBA" id="ARBA00047960"/>
    </source>
</evidence>
<dbReference type="FunFam" id="3.40.30.10:FF:000034">
    <property type="entry name" value="glutathione S-transferase 1"/>
    <property type="match status" value="1"/>
</dbReference>
<accession>A0A336LYT5</accession>
<feature type="domain" description="GST N-terminal" evidence="7">
    <location>
        <begin position="1"/>
        <end position="82"/>
    </location>
</feature>
<dbReference type="GO" id="GO:0006749">
    <property type="term" value="P:glutathione metabolic process"/>
    <property type="evidence" value="ECO:0007669"/>
    <property type="project" value="TreeGrafter"/>
</dbReference>
<dbReference type="InterPro" id="IPR004046">
    <property type="entry name" value="GST_C"/>
</dbReference>
<dbReference type="Pfam" id="PF13417">
    <property type="entry name" value="GST_N_3"/>
    <property type="match status" value="1"/>
</dbReference>
<dbReference type="PANTHER" id="PTHR43969">
    <property type="entry name" value="GLUTATHIONE S TRANSFERASE D10, ISOFORM A-RELATED"/>
    <property type="match status" value="1"/>
</dbReference>
<dbReference type="InterPro" id="IPR036249">
    <property type="entry name" value="Thioredoxin-like_sf"/>
</dbReference>
<evidence type="ECO:0000256" key="2">
    <source>
        <dbReference type="ARBA" id="ARBA00011738"/>
    </source>
</evidence>
<comment type="catalytic activity">
    <reaction evidence="6">
        <text>RX + glutathione = an S-substituted glutathione + a halide anion + H(+)</text>
        <dbReference type="Rhea" id="RHEA:16437"/>
        <dbReference type="ChEBI" id="CHEBI:15378"/>
        <dbReference type="ChEBI" id="CHEBI:16042"/>
        <dbReference type="ChEBI" id="CHEBI:17792"/>
        <dbReference type="ChEBI" id="CHEBI:57925"/>
        <dbReference type="ChEBI" id="CHEBI:90779"/>
        <dbReference type="EC" id="2.5.1.18"/>
    </reaction>
</comment>
<protein>
    <recommendedName>
        <fullName evidence="3">glutathione transferase</fullName>
        <ecNumber evidence="3">2.5.1.18</ecNumber>
    </recommendedName>
    <alternativeName>
        <fullName evidence="5">GST class-theta</fullName>
    </alternativeName>
</protein>
<dbReference type="SFLD" id="SFLDS00019">
    <property type="entry name" value="Glutathione_Transferase_(cytos"/>
    <property type="match status" value="1"/>
</dbReference>
<name>A0A336LYT5_CULSO</name>
<dbReference type="InterPro" id="IPR040079">
    <property type="entry name" value="Glutathione_S-Trfase"/>
</dbReference>
<organism evidence="9">
    <name type="scientific">Culicoides sonorensis</name>
    <name type="common">Biting midge</name>
    <dbReference type="NCBI Taxonomy" id="179676"/>
    <lineage>
        <taxon>Eukaryota</taxon>
        <taxon>Metazoa</taxon>
        <taxon>Ecdysozoa</taxon>
        <taxon>Arthropoda</taxon>
        <taxon>Hexapoda</taxon>
        <taxon>Insecta</taxon>
        <taxon>Pterygota</taxon>
        <taxon>Neoptera</taxon>
        <taxon>Endopterygota</taxon>
        <taxon>Diptera</taxon>
        <taxon>Nematocera</taxon>
        <taxon>Chironomoidea</taxon>
        <taxon>Ceratopogonidae</taxon>
        <taxon>Ceratopogoninae</taxon>
        <taxon>Culicoides</taxon>
        <taxon>Monoculicoides</taxon>
    </lineage>
</organism>
<dbReference type="AlphaFoldDB" id="A0A336LYT5"/>
<evidence type="ECO:0000256" key="3">
    <source>
        <dbReference type="ARBA" id="ARBA00012452"/>
    </source>
</evidence>
<dbReference type="Gene3D" id="1.20.1050.10">
    <property type="match status" value="1"/>
</dbReference>
<dbReference type="InterPro" id="IPR010987">
    <property type="entry name" value="Glutathione-S-Trfase_C-like"/>
</dbReference>
<dbReference type="Gene3D" id="3.40.30.10">
    <property type="entry name" value="Glutaredoxin"/>
    <property type="match status" value="1"/>
</dbReference>
<evidence type="ECO:0000259" key="7">
    <source>
        <dbReference type="PROSITE" id="PS50404"/>
    </source>
</evidence>
<comment type="similarity">
    <text evidence="1">Belongs to the GST superfamily. Theta family.</text>
</comment>
<dbReference type="SUPFAM" id="SSF47616">
    <property type="entry name" value="GST C-terminal domain-like"/>
    <property type="match status" value="1"/>
</dbReference>
<evidence type="ECO:0000256" key="5">
    <source>
        <dbReference type="ARBA" id="ARBA00041523"/>
    </source>
</evidence>
<dbReference type="SFLD" id="SFLDG00358">
    <property type="entry name" value="Main_(cytGST)"/>
    <property type="match status" value="1"/>
</dbReference>
<sequence length="213" mass="24583">MSPILYYMPEGAPSRGVLFLIRYLKLDVQLKLVRTYMNENMDPAYLKLNPAHTVPTLEDNGLILTDSQAIGMYLVEQYAAKTNLFGNSVRERALITQRMFFNSTLFYETRNLLAPIIYGNVQKYDENIIKKIFDKLEFLNIFLKDQDYVAGKYVTIADFFIVNNIITLMNLNMDLTKFTNITEWVSRMKPLTGFVECEQGAISVAKMILSKLK</sequence>
<dbReference type="OMA" id="ACIKIRT"/>
<evidence type="ECO:0000256" key="4">
    <source>
        <dbReference type="ARBA" id="ARBA00022679"/>
    </source>
</evidence>
<dbReference type="EMBL" id="UFQT01000045">
    <property type="protein sequence ID" value="SSX18838.1"/>
    <property type="molecule type" value="Genomic_DNA"/>
</dbReference>
<keyword evidence="4" id="KW-0808">Transferase</keyword>
<gene>
    <name evidence="9" type="primary">CSON010977</name>
</gene>
<dbReference type="VEuPathDB" id="VectorBase:CSON010977"/>
<dbReference type="InterPro" id="IPR036282">
    <property type="entry name" value="Glutathione-S-Trfase_C_sf"/>
</dbReference>
<reference evidence="9" key="1">
    <citation type="submission" date="2018-07" db="EMBL/GenBank/DDBJ databases">
        <authorList>
            <person name="Quirk P.G."/>
            <person name="Krulwich T.A."/>
        </authorList>
    </citation>
    <scope>NUCLEOTIDE SEQUENCE</scope>
</reference>
<evidence type="ECO:0000313" key="9">
    <source>
        <dbReference type="EMBL" id="SSX18838.1"/>
    </source>
</evidence>
<dbReference type="PANTHER" id="PTHR43969:SF7">
    <property type="entry name" value="GST-CONTAINING FLYWCH ZINC-FINGER PROTEIN"/>
    <property type="match status" value="1"/>
</dbReference>
<feature type="domain" description="GST C-terminal" evidence="8">
    <location>
        <begin position="88"/>
        <end position="213"/>
    </location>
</feature>